<dbReference type="EMBL" id="LAVV01000399">
    <property type="protein sequence ID" value="KNZ64388.1"/>
    <property type="molecule type" value="Genomic_DNA"/>
</dbReference>
<comment type="caution">
    <text evidence="1">The sequence shown here is derived from an EMBL/GenBank/DDBJ whole genome shotgun (WGS) entry which is preliminary data.</text>
</comment>
<dbReference type="STRING" id="27349.A0A0L6VUI1"/>
<name>A0A0L6VUI1_9BASI</name>
<keyword evidence="2" id="KW-1185">Reference proteome</keyword>
<organism evidence="1 2">
    <name type="scientific">Puccinia sorghi</name>
    <dbReference type="NCBI Taxonomy" id="27349"/>
    <lineage>
        <taxon>Eukaryota</taxon>
        <taxon>Fungi</taxon>
        <taxon>Dikarya</taxon>
        <taxon>Basidiomycota</taxon>
        <taxon>Pucciniomycotina</taxon>
        <taxon>Pucciniomycetes</taxon>
        <taxon>Pucciniales</taxon>
        <taxon>Pucciniaceae</taxon>
        <taxon>Puccinia</taxon>
    </lineage>
</organism>
<dbReference type="AlphaFoldDB" id="A0A0L6VUI1"/>
<gene>
    <name evidence="1" type="ORF">VP01_1035g3</name>
</gene>
<evidence type="ECO:0000313" key="2">
    <source>
        <dbReference type="Proteomes" id="UP000037035"/>
    </source>
</evidence>
<sequence length="170" mass="18696">MHLETAQSLEIIHADEATHVAAGKSFILFCLTRQATAYICNNSVPKTAPVSLLRKEVKIHFFGKLKPPFNVEGPMTVLGFPGMFMPRALTYETTFQNGLRLVWTLASINICRFCFHLIILHAAAEDFSPAKGCRGGFLPGDLLPGRNPPWQAFTAELPGKTLPVGFIGVR</sequence>
<dbReference type="OrthoDB" id="426882at2759"/>
<protein>
    <submittedName>
        <fullName evidence="1">Uncharacterized protein</fullName>
    </submittedName>
</protein>
<reference evidence="1 2" key="1">
    <citation type="submission" date="2015-08" db="EMBL/GenBank/DDBJ databases">
        <title>Next Generation Sequencing and Analysis of the Genome of Puccinia sorghi L Schw, the Causal Agent of Maize Common Rust.</title>
        <authorList>
            <person name="Rochi L."/>
            <person name="Burguener G."/>
            <person name="Darino M."/>
            <person name="Turjanski A."/>
            <person name="Kreff E."/>
            <person name="Dieguez M.J."/>
            <person name="Sacco F."/>
        </authorList>
    </citation>
    <scope>NUCLEOTIDE SEQUENCE [LARGE SCALE GENOMIC DNA]</scope>
    <source>
        <strain evidence="1 2">RO10H11247</strain>
    </source>
</reference>
<evidence type="ECO:0000313" key="1">
    <source>
        <dbReference type="EMBL" id="KNZ64388.1"/>
    </source>
</evidence>
<dbReference type="Proteomes" id="UP000037035">
    <property type="component" value="Unassembled WGS sequence"/>
</dbReference>
<dbReference type="VEuPathDB" id="FungiDB:VP01_1035g3"/>
<accession>A0A0L6VUI1</accession>
<proteinExistence type="predicted"/>